<accession>A0A183AW97</accession>
<dbReference type="Gene3D" id="2.30.30.490">
    <property type="match status" value="1"/>
</dbReference>
<dbReference type="Pfam" id="PF01426">
    <property type="entry name" value="BAH"/>
    <property type="match status" value="1"/>
</dbReference>
<feature type="region of interest" description="Disordered" evidence="1">
    <location>
        <begin position="331"/>
        <end position="504"/>
    </location>
</feature>
<feature type="region of interest" description="Disordered" evidence="1">
    <location>
        <begin position="37"/>
        <end position="60"/>
    </location>
</feature>
<dbReference type="InterPro" id="IPR043151">
    <property type="entry name" value="BAH_sf"/>
</dbReference>
<feature type="compositionally biased region" description="Low complexity" evidence="1">
    <location>
        <begin position="377"/>
        <end position="387"/>
    </location>
</feature>
<proteinExistence type="predicted"/>
<name>A0A183AW97_9TREM</name>
<evidence type="ECO:0000313" key="4">
    <source>
        <dbReference type="Proteomes" id="UP000272942"/>
    </source>
</evidence>
<feature type="compositionally biased region" description="Polar residues" evidence="1">
    <location>
        <begin position="389"/>
        <end position="410"/>
    </location>
</feature>
<dbReference type="PROSITE" id="PS51038">
    <property type="entry name" value="BAH"/>
    <property type="match status" value="1"/>
</dbReference>
<dbReference type="EMBL" id="UZAN01050437">
    <property type="protein sequence ID" value="VDP88224.1"/>
    <property type="molecule type" value="Genomic_DNA"/>
</dbReference>
<reference evidence="3 4" key="2">
    <citation type="submission" date="2018-11" db="EMBL/GenBank/DDBJ databases">
        <authorList>
            <consortium name="Pathogen Informatics"/>
        </authorList>
    </citation>
    <scope>NUCLEOTIDE SEQUENCE [LARGE SCALE GENOMIC DNA]</scope>
    <source>
        <strain evidence="3 4">Egypt</strain>
    </source>
</reference>
<dbReference type="InterPro" id="IPR053032">
    <property type="entry name" value="BAH_domain-containing"/>
</dbReference>
<dbReference type="PANTHER" id="PTHR46576">
    <property type="entry name" value="BROMO ADJACENT HOMOLOGY DOMAIN-CONTAINING 1 PROTEIN"/>
    <property type="match status" value="1"/>
</dbReference>
<dbReference type="GO" id="GO:0003682">
    <property type="term" value="F:chromatin binding"/>
    <property type="evidence" value="ECO:0007669"/>
    <property type="project" value="InterPro"/>
</dbReference>
<feature type="domain" description="BAH" evidence="2">
    <location>
        <begin position="141"/>
        <end position="256"/>
    </location>
</feature>
<evidence type="ECO:0000313" key="5">
    <source>
        <dbReference type="WBParaSite" id="ECPE_0001126701-mRNA-1"/>
    </source>
</evidence>
<dbReference type="GO" id="GO:0000976">
    <property type="term" value="F:transcription cis-regulatory region binding"/>
    <property type="evidence" value="ECO:0007669"/>
    <property type="project" value="TreeGrafter"/>
</dbReference>
<dbReference type="Proteomes" id="UP000272942">
    <property type="component" value="Unassembled WGS sequence"/>
</dbReference>
<gene>
    <name evidence="3" type="ORF">ECPE_LOCUS11232</name>
</gene>
<dbReference type="GO" id="GO:0005677">
    <property type="term" value="C:chromatin silencing complex"/>
    <property type="evidence" value="ECO:0007669"/>
    <property type="project" value="TreeGrafter"/>
</dbReference>
<dbReference type="GO" id="GO:0031507">
    <property type="term" value="P:heterochromatin formation"/>
    <property type="evidence" value="ECO:0007669"/>
    <property type="project" value="TreeGrafter"/>
</dbReference>
<dbReference type="OrthoDB" id="1922186at2759"/>
<reference evidence="5" key="1">
    <citation type="submission" date="2016-06" db="UniProtKB">
        <authorList>
            <consortium name="WormBaseParasite"/>
        </authorList>
    </citation>
    <scope>IDENTIFICATION</scope>
</reference>
<feature type="compositionally biased region" description="Polar residues" evidence="1">
    <location>
        <begin position="264"/>
        <end position="284"/>
    </location>
</feature>
<feature type="compositionally biased region" description="Basic and acidic residues" evidence="1">
    <location>
        <begin position="350"/>
        <end position="360"/>
    </location>
</feature>
<feature type="region of interest" description="Disordered" evidence="1">
    <location>
        <begin position="264"/>
        <end position="288"/>
    </location>
</feature>
<dbReference type="WBParaSite" id="ECPE_0001126701-mRNA-1">
    <property type="protein sequence ID" value="ECPE_0001126701-mRNA-1"/>
    <property type="gene ID" value="ECPE_0001126701"/>
</dbReference>
<dbReference type="AlphaFoldDB" id="A0A183AW97"/>
<dbReference type="InterPro" id="IPR001025">
    <property type="entry name" value="BAH_dom"/>
</dbReference>
<evidence type="ECO:0000256" key="1">
    <source>
        <dbReference type="SAM" id="MobiDB-lite"/>
    </source>
</evidence>
<feature type="compositionally biased region" description="Low complexity" evidence="1">
    <location>
        <begin position="38"/>
        <end position="50"/>
    </location>
</feature>
<keyword evidence="4" id="KW-1185">Reference proteome</keyword>
<evidence type="ECO:0000259" key="2">
    <source>
        <dbReference type="PROSITE" id="PS51038"/>
    </source>
</evidence>
<evidence type="ECO:0000313" key="3">
    <source>
        <dbReference type="EMBL" id="VDP88224.1"/>
    </source>
</evidence>
<organism evidence="5">
    <name type="scientific">Echinostoma caproni</name>
    <dbReference type="NCBI Taxonomy" id="27848"/>
    <lineage>
        <taxon>Eukaryota</taxon>
        <taxon>Metazoa</taxon>
        <taxon>Spiralia</taxon>
        <taxon>Lophotrochozoa</taxon>
        <taxon>Platyhelminthes</taxon>
        <taxon>Trematoda</taxon>
        <taxon>Digenea</taxon>
        <taxon>Plagiorchiida</taxon>
        <taxon>Echinostomata</taxon>
        <taxon>Echinostomatoidea</taxon>
        <taxon>Echinostomatidae</taxon>
        <taxon>Echinostoma</taxon>
    </lineage>
</organism>
<dbReference type="PANTHER" id="PTHR46576:SF1">
    <property type="entry name" value="BROMO ADJACENT HOMOLOGY DOMAIN-CONTAINING 1 PROTEIN"/>
    <property type="match status" value="1"/>
</dbReference>
<sequence length="582" mass="62743">MGMNNNSGTSVVLPFTTIPSCTSVSIPLETVTNYTLANGGTTSPTTSNSTIVPPEVTSTNVSSPHEIITASLAVKTTLHQNTTPSDTLPVVEPVIVCPVDGSRNAWQWEGSSFTKAVFCRSDGPPVVRTCYRAIRHRRDGMVIREKDCVLLCSGPDRSNPPHVAKITALFADSVNPETKMMSLLWYYRPEHVGCPPGNLVPNELYASRHCDTNPVECIEDKAYVLTASAFSRYMARLKYRQTAYPRPPLHRVVPICPLKSSAVTTEETLESQTPQEDSTGQSVFSEDVPESVNPSNVFLCRGVYDYRLKRVCRNVNLHVLPIHSHFLANRHRMSGGRSPSAHPPSLSPKVDMDEQERHELVTITCSPKPPILELSDPPVAVPVGPVPSQTPQSTGNQSPSTEPSPANSPSLCICLPDSPTPNGRSLENDSLANSPKSSTILDDTPAKSSSELTALPVGEDAISQPRVGSPLPAAPTDRSSTPLKGRESVSVSDTTCPPPKPLNSVNLLHADKLPATTTHTTSNPDPVIVHTTVSQPSLSTQLTSSITPHTNIIWVPSNPMMPLLESSVLETSADLSVNWAEH</sequence>
<dbReference type="GO" id="GO:0045892">
    <property type="term" value="P:negative regulation of DNA-templated transcription"/>
    <property type="evidence" value="ECO:0007669"/>
    <property type="project" value="TreeGrafter"/>
</dbReference>
<protein>
    <submittedName>
        <fullName evidence="5">BAH domain-containing protein</fullName>
    </submittedName>
</protein>
<feature type="compositionally biased region" description="Polar residues" evidence="1">
    <location>
        <begin position="420"/>
        <end position="452"/>
    </location>
</feature>